<dbReference type="PRINTS" id="PR00111">
    <property type="entry name" value="ABHYDROLASE"/>
</dbReference>
<dbReference type="InterPro" id="IPR000073">
    <property type="entry name" value="AB_hydrolase_1"/>
</dbReference>
<dbReference type="SUPFAM" id="SSF53474">
    <property type="entry name" value="alpha/beta-Hydrolases"/>
    <property type="match status" value="1"/>
</dbReference>
<name>S5DJG6_9ACTN</name>
<evidence type="ECO:0000259" key="1">
    <source>
        <dbReference type="Pfam" id="PF00561"/>
    </source>
</evidence>
<dbReference type="InterPro" id="IPR050266">
    <property type="entry name" value="AB_hydrolase_sf"/>
</dbReference>
<protein>
    <submittedName>
        <fullName evidence="2">Putative hydrolases or acyltransferases (Alpha/beta hydrolase superfamily)</fullName>
    </submittedName>
</protein>
<organism evidence="2">
    <name type="scientific">Candidatus Actinomarina minuta</name>
    <dbReference type="NCBI Taxonomy" id="1389454"/>
    <lineage>
        <taxon>Bacteria</taxon>
        <taxon>Bacillati</taxon>
        <taxon>Actinomycetota</taxon>
        <taxon>Actinomycetes</taxon>
        <taxon>Candidatus Actinomarinidae</taxon>
        <taxon>Candidatus Actinomarinales</taxon>
        <taxon>Candidatus Actinomarineae</taxon>
        <taxon>Candidatus Actinomarinaceae</taxon>
        <taxon>Candidatus Actinomarina</taxon>
    </lineage>
</organism>
<dbReference type="GO" id="GO:0016746">
    <property type="term" value="F:acyltransferase activity"/>
    <property type="evidence" value="ECO:0007669"/>
    <property type="project" value="UniProtKB-KW"/>
</dbReference>
<dbReference type="GO" id="GO:0016020">
    <property type="term" value="C:membrane"/>
    <property type="evidence" value="ECO:0007669"/>
    <property type="project" value="TreeGrafter"/>
</dbReference>
<keyword evidence="2" id="KW-0808">Transferase</keyword>
<keyword evidence="2" id="KW-0012">Acyltransferase</keyword>
<accession>S5DJG6</accession>
<sequence length="304" mass="34697">MIKTLTKIFALTAVTKSLLETKKSQSEGTTQLHPSKIPGRTLFIREKEFFVRENTVEGTVPVVFLHSWGSDSLGSWFKILPKIKKESSFVAIDMRNHGKSDASWDRWDVDENADIVISILKELSISECNIVGWSMGSAVAMSVAKKNKSLVNKLVLITPFSWLGGAVYNDKLAFKVFVSFVRIRERLFPNFNPKSKFSFLRKSNSINDEYTEWAWNNLHKSKDDFIYADGGRFVVPYDARPWIEEIEAETLVITGGKDKLVPEETSNDVVKRLNKVKVKTFPDAGHSVPWTHEDELIKELKEFF</sequence>
<keyword evidence="2" id="KW-0378">Hydrolase</keyword>
<dbReference type="PANTHER" id="PTHR43798:SF33">
    <property type="entry name" value="HYDROLASE, PUTATIVE (AFU_ORTHOLOGUE AFUA_2G14860)-RELATED"/>
    <property type="match status" value="1"/>
</dbReference>
<dbReference type="EMBL" id="KC811117">
    <property type="protein sequence ID" value="AGQ18951.1"/>
    <property type="molecule type" value="Genomic_DNA"/>
</dbReference>
<dbReference type="AlphaFoldDB" id="S5DJG6"/>
<dbReference type="GO" id="GO:0016787">
    <property type="term" value="F:hydrolase activity"/>
    <property type="evidence" value="ECO:0007669"/>
    <property type="project" value="UniProtKB-KW"/>
</dbReference>
<dbReference type="PANTHER" id="PTHR43798">
    <property type="entry name" value="MONOACYLGLYCEROL LIPASE"/>
    <property type="match status" value="1"/>
</dbReference>
<feature type="domain" description="AB hydrolase-1" evidence="1">
    <location>
        <begin position="61"/>
        <end position="292"/>
    </location>
</feature>
<dbReference type="Gene3D" id="3.40.50.1820">
    <property type="entry name" value="alpha/beta hydrolase"/>
    <property type="match status" value="1"/>
</dbReference>
<evidence type="ECO:0000313" key="2">
    <source>
        <dbReference type="EMBL" id="AGQ18951.1"/>
    </source>
</evidence>
<proteinExistence type="predicted"/>
<reference evidence="2" key="1">
    <citation type="journal article" date="2013" name="Sci. Rep.">
        <title>Metagenomics uncovers a new group of low GC and ultra-small marine Actinobacteria.</title>
        <authorList>
            <person name="Ghai R."/>
            <person name="Mizuno C.M."/>
            <person name="Picazo A."/>
            <person name="Camacho A."/>
            <person name="Rodriguez-Valera F."/>
        </authorList>
    </citation>
    <scope>NUCLEOTIDE SEQUENCE</scope>
</reference>
<dbReference type="Pfam" id="PF00561">
    <property type="entry name" value="Abhydrolase_1"/>
    <property type="match status" value="1"/>
</dbReference>
<dbReference type="InterPro" id="IPR029058">
    <property type="entry name" value="AB_hydrolase_fold"/>
</dbReference>